<dbReference type="Proteomes" id="UP000651977">
    <property type="component" value="Unassembled WGS sequence"/>
</dbReference>
<keyword evidence="2 4" id="KW-0472">Membrane</keyword>
<dbReference type="NCBIfam" id="NF002997">
    <property type="entry name" value="PRK03761.1"/>
    <property type="match status" value="1"/>
</dbReference>
<dbReference type="EMBL" id="BMDY01000030">
    <property type="protein sequence ID" value="GGB19505.1"/>
    <property type="molecule type" value="Genomic_DNA"/>
</dbReference>
<organism evidence="7 8">
    <name type="scientific">Agarivorans gilvus</name>
    <dbReference type="NCBI Taxonomy" id="680279"/>
    <lineage>
        <taxon>Bacteria</taxon>
        <taxon>Pseudomonadati</taxon>
        <taxon>Pseudomonadota</taxon>
        <taxon>Gammaproteobacteria</taxon>
        <taxon>Alteromonadales</taxon>
        <taxon>Alteromonadaceae</taxon>
        <taxon>Agarivorans</taxon>
    </lineage>
</organism>
<dbReference type="InterPro" id="IPR050218">
    <property type="entry name" value="LptD"/>
</dbReference>
<dbReference type="PANTHER" id="PTHR30189">
    <property type="entry name" value="LPS-ASSEMBLY PROTEIN"/>
    <property type="match status" value="1"/>
</dbReference>
<proteinExistence type="inferred from homology"/>
<comment type="similarity">
    <text evidence="4">Belongs to the LptD family.</text>
</comment>
<gene>
    <name evidence="4 7" type="primary">lptD</name>
    <name evidence="7" type="ORF">GCM10007414_36160</name>
</gene>
<evidence type="ECO:0000313" key="8">
    <source>
        <dbReference type="Proteomes" id="UP000651977"/>
    </source>
</evidence>
<evidence type="ECO:0000259" key="6">
    <source>
        <dbReference type="Pfam" id="PF04453"/>
    </source>
</evidence>
<protein>
    <recommendedName>
        <fullName evidence="4">LPS-assembly protein LptD</fullName>
    </recommendedName>
</protein>
<accession>A0ABQ1I710</accession>
<comment type="subunit">
    <text evidence="4">Component of the lipopolysaccharide transport and assembly complex. Interacts with LptE and LptA.</text>
</comment>
<evidence type="ECO:0000313" key="7">
    <source>
        <dbReference type="EMBL" id="GGB19505.1"/>
    </source>
</evidence>
<comment type="subcellular location">
    <subcellularLocation>
        <location evidence="4">Cell outer membrane</location>
    </subcellularLocation>
</comment>
<keyword evidence="8" id="KW-1185">Reference proteome</keyword>
<sequence length="742" mass="84628">MLSSLGANAETPLSIPQCRAHIPERIDRGPVDPNAPYVVKADQVQATQGERASFNGNVEFSQGARVLKAESTVLDEQAQTLEANGKIEFQDNLVSVKSDTFSANLKDNKAKLNSAEYQLFEQQGHGQAKNLTINDQKNVSLEDASYTACPPDDISWEIRAQKIDIDTEQEWATTRNATVRLFDVPVLYLPYFSYPIGDQRHSGFLFPSISTSTKNGVDISVPYYWNIAPNFDATITPRLMTRRGVQLQNEFRYLLGQHSGLINADYLPNDDLLDRDRYLLHWEHQGQYRRHWRFNSDYSKISDDNYFNDLGDDLGKLNENQLIQTGSVGYHTKNWYSQVLVQDFQVLGNTEQPHTLLPQLSFVGDWDLNWHNLQAGFSSELSNFDHSDPSLYTAQRLHLEPSLSLPYVVPAGFFQADFALMHTYYRQDQGNDINYRYLAASTSRTLPKLSLHGGLNFDRDTLWFGEDYTQTLEPVIKYLYIPYTNQDDIGLYDTASLQQDYYGLFRDQRYSGLDRIADANQITLGVHSRFLSANNQETLRLSLGQIIYFEPSETTLVPNSDYSSNSSSALAFEMDANIREDWYGHTGLQIDTREGRLNKANAAIEWRPETEKLVQLNYRYSLADETMIGDVNQLGSKVAWPITPTISAVGSYYRDMILDRSIESYLGVQYNACCWGIRLTYQRGLQSTYVDYNSNIDRVGEFDTSVRLDFEIKGLGGNDPSARERMLEGGNFKYGRPFYLNH</sequence>
<keyword evidence="1 4" id="KW-0732">Signal</keyword>
<evidence type="ECO:0000259" key="5">
    <source>
        <dbReference type="Pfam" id="PF03968"/>
    </source>
</evidence>
<reference evidence="8" key="1">
    <citation type="journal article" date="2019" name="Int. J. Syst. Evol. Microbiol.">
        <title>The Global Catalogue of Microorganisms (GCM) 10K type strain sequencing project: providing services to taxonomists for standard genome sequencing and annotation.</title>
        <authorList>
            <consortium name="The Broad Institute Genomics Platform"/>
            <consortium name="The Broad Institute Genome Sequencing Center for Infectious Disease"/>
            <person name="Wu L."/>
            <person name="Ma J."/>
        </authorList>
    </citation>
    <scope>NUCLEOTIDE SEQUENCE [LARGE SCALE GENOMIC DNA]</scope>
    <source>
        <strain evidence="8">CGMCC 1.10131</strain>
    </source>
</reference>
<evidence type="ECO:0000256" key="4">
    <source>
        <dbReference type="HAMAP-Rule" id="MF_01411"/>
    </source>
</evidence>
<dbReference type="Pfam" id="PF04453">
    <property type="entry name" value="LptD"/>
    <property type="match status" value="1"/>
</dbReference>
<comment type="caution">
    <text evidence="7">The sequence shown here is derived from an EMBL/GenBank/DDBJ whole genome shotgun (WGS) entry which is preliminary data.</text>
</comment>
<keyword evidence="3 4" id="KW-0998">Cell outer membrane</keyword>
<comment type="function">
    <text evidence="4">Together with LptE, is involved in the assembly of lipopolysaccharide (LPS) at the surface of the outer membrane.</text>
</comment>
<dbReference type="PANTHER" id="PTHR30189:SF1">
    <property type="entry name" value="LPS-ASSEMBLY PROTEIN LPTD"/>
    <property type="match status" value="1"/>
</dbReference>
<evidence type="ECO:0000256" key="3">
    <source>
        <dbReference type="ARBA" id="ARBA00023237"/>
    </source>
</evidence>
<feature type="domain" description="Organic solvent tolerance-like N-terminal" evidence="5">
    <location>
        <begin position="39"/>
        <end position="170"/>
    </location>
</feature>
<comment type="caution">
    <text evidence="4">Lacks conserved residue(s) required for the propagation of feature annotation.</text>
</comment>
<name>A0ABQ1I710_9ALTE</name>
<dbReference type="Pfam" id="PF03968">
    <property type="entry name" value="LptD_N"/>
    <property type="match status" value="1"/>
</dbReference>
<feature type="domain" description="LptD C-terminal" evidence="6">
    <location>
        <begin position="275"/>
        <end position="644"/>
    </location>
</feature>
<evidence type="ECO:0000256" key="1">
    <source>
        <dbReference type="ARBA" id="ARBA00022729"/>
    </source>
</evidence>
<evidence type="ECO:0000256" key="2">
    <source>
        <dbReference type="ARBA" id="ARBA00023136"/>
    </source>
</evidence>
<dbReference type="InterPro" id="IPR007543">
    <property type="entry name" value="LptD_C"/>
</dbReference>
<dbReference type="InterPro" id="IPR005653">
    <property type="entry name" value="OstA-like_N"/>
</dbReference>
<dbReference type="InterPro" id="IPR020889">
    <property type="entry name" value="LipoPS_assembly_LptD"/>
</dbReference>
<dbReference type="HAMAP" id="MF_01411">
    <property type="entry name" value="LPS_assembly_LptD"/>
    <property type="match status" value="1"/>
</dbReference>